<evidence type="ECO:0000313" key="3">
    <source>
        <dbReference type="Proteomes" id="UP000711391"/>
    </source>
</evidence>
<dbReference type="Proteomes" id="UP000711391">
    <property type="component" value="Unassembled WGS sequence"/>
</dbReference>
<gene>
    <name evidence="2" type="ORF">ISQ64_02710</name>
</gene>
<evidence type="ECO:0008006" key="4">
    <source>
        <dbReference type="Google" id="ProtNLM"/>
    </source>
</evidence>
<reference evidence="2" key="1">
    <citation type="submission" date="2020-10" db="EMBL/GenBank/DDBJ databases">
        <title>Microbiome of the Black Sea water column analyzed by genome centric metagenomics.</title>
        <authorList>
            <person name="Cabello-Yeves P.J."/>
            <person name="Callieri C."/>
            <person name="Picazo A."/>
            <person name="Mehrshad M."/>
            <person name="Haro-Moreno J.M."/>
            <person name="Roda-Garcia J."/>
            <person name="Dzembekova N."/>
            <person name="Slabakova V."/>
            <person name="Slabakova N."/>
            <person name="Moncheva S."/>
            <person name="Rodriguez-Valera F."/>
        </authorList>
    </citation>
    <scope>NUCLEOTIDE SEQUENCE</scope>
    <source>
        <strain evidence="2">BS307-5m-G50</strain>
    </source>
</reference>
<keyword evidence="1" id="KW-0175">Coiled coil</keyword>
<evidence type="ECO:0000256" key="1">
    <source>
        <dbReference type="SAM" id="Coils"/>
    </source>
</evidence>
<sequence>MKNNFSGFIDNVIHDLEEASPVAKAKLKEIYPIKFKVSLDGHKDIFISLDEDKKEISFSKVSGINFEIRSSLSECISLLINKKINKEIIFGDTELAIVFINSIIKSDIDLIFLIDKYLGNFPATFAHLIKEKLFIHNQYNNKNELQSKLRNLSIRLDRLEAMNNL</sequence>
<dbReference type="EMBL" id="JADHQD010000011">
    <property type="protein sequence ID" value="MBL6818299.1"/>
    <property type="molecule type" value="Genomic_DNA"/>
</dbReference>
<feature type="coiled-coil region" evidence="1">
    <location>
        <begin position="135"/>
        <end position="162"/>
    </location>
</feature>
<comment type="caution">
    <text evidence="2">The sequence shown here is derived from an EMBL/GenBank/DDBJ whole genome shotgun (WGS) entry which is preliminary data.</text>
</comment>
<dbReference type="AlphaFoldDB" id="A0A937ID11"/>
<organism evidence="2 3">
    <name type="scientific">SAR86 cluster bacterium</name>
    <dbReference type="NCBI Taxonomy" id="2030880"/>
    <lineage>
        <taxon>Bacteria</taxon>
        <taxon>Pseudomonadati</taxon>
        <taxon>Pseudomonadota</taxon>
        <taxon>Gammaproteobacteria</taxon>
        <taxon>SAR86 cluster</taxon>
    </lineage>
</organism>
<accession>A0A937ID11</accession>
<proteinExistence type="predicted"/>
<protein>
    <recommendedName>
        <fullName evidence="4">SCP2 domain-containing protein</fullName>
    </recommendedName>
</protein>
<name>A0A937ID11_9GAMM</name>
<evidence type="ECO:0000313" key="2">
    <source>
        <dbReference type="EMBL" id="MBL6818299.1"/>
    </source>
</evidence>